<dbReference type="InterPro" id="IPR015824">
    <property type="entry name" value="Phosphoglycerate_kinase_N"/>
</dbReference>
<comment type="catalytic activity">
    <reaction evidence="1 10">
        <text>(2R)-3-phosphoglycerate + ATP = (2R)-3-phospho-glyceroyl phosphate + ADP</text>
        <dbReference type="Rhea" id="RHEA:14801"/>
        <dbReference type="ChEBI" id="CHEBI:30616"/>
        <dbReference type="ChEBI" id="CHEBI:57604"/>
        <dbReference type="ChEBI" id="CHEBI:58272"/>
        <dbReference type="ChEBI" id="CHEBI:456216"/>
        <dbReference type="EC" id="2.7.2.3"/>
    </reaction>
</comment>
<dbReference type="AlphaFoldDB" id="A0A7H0IQG5"/>
<keyword evidence="12" id="KW-1185">Reference proteome</keyword>
<evidence type="ECO:0000313" key="12">
    <source>
        <dbReference type="Proteomes" id="UP000516052"/>
    </source>
</evidence>
<dbReference type="GO" id="GO:0005829">
    <property type="term" value="C:cytosol"/>
    <property type="evidence" value="ECO:0007669"/>
    <property type="project" value="TreeGrafter"/>
</dbReference>
<keyword evidence="8" id="KW-0067">ATP-binding</keyword>
<dbReference type="GO" id="GO:0006094">
    <property type="term" value="P:gluconeogenesis"/>
    <property type="evidence" value="ECO:0007669"/>
    <property type="project" value="TreeGrafter"/>
</dbReference>
<evidence type="ECO:0000256" key="6">
    <source>
        <dbReference type="ARBA" id="ARBA00022741"/>
    </source>
</evidence>
<sequence length="405" mass="41543">MGSDARCCDAGGSDGPLAGVPRLADHPVAPGERWILSAGFNTGPELADTGRIDCELADLAALADAGARVAVLSHQGSHRDGSARGLSHIAAYLGRRLGRVVAYHPHSADEEAPRVAEAMAPGAVVLFGNTREYAGEERGDVGLARAFARLGDRVAVGGFSKAHRAHASNTGLLGLMPGVAARSLVRDVAELAPWAARDGRRSVAVLGGRKPEKVLAGLAGLSGSYDLIVPGGVVLNTLLAALGHRVGASWLGSDPERCVRVAREVLQGPRRAVIHLPATVYVAPADAAGNPVGPARPLALPGDVPAGHAVVDFDLQPWAAAELTYTERALVAGTPCQYRFGHTRAVDAVLPVLAGTDTLLLGGDTVAELPWRGRTSTGGGSALTLLASGDCAVLRALRAQTASLL</sequence>
<dbReference type="UniPathway" id="UPA00109">
    <property type="reaction ID" value="UER00185"/>
</dbReference>
<evidence type="ECO:0000256" key="9">
    <source>
        <dbReference type="ARBA" id="ARBA00023152"/>
    </source>
</evidence>
<dbReference type="GO" id="GO:0043531">
    <property type="term" value="F:ADP binding"/>
    <property type="evidence" value="ECO:0007669"/>
    <property type="project" value="TreeGrafter"/>
</dbReference>
<accession>A0A7H0IQG5</accession>
<dbReference type="InterPro" id="IPR036043">
    <property type="entry name" value="Phosphoglycerate_kinase_sf"/>
</dbReference>
<evidence type="ECO:0000256" key="2">
    <source>
        <dbReference type="ARBA" id="ARBA00004838"/>
    </source>
</evidence>
<organism evidence="11 12">
    <name type="scientific">Streptomyces roseirectus</name>
    <dbReference type="NCBI Taxonomy" id="2768066"/>
    <lineage>
        <taxon>Bacteria</taxon>
        <taxon>Bacillati</taxon>
        <taxon>Actinomycetota</taxon>
        <taxon>Actinomycetes</taxon>
        <taxon>Kitasatosporales</taxon>
        <taxon>Streptomycetaceae</taxon>
        <taxon>Streptomyces</taxon>
    </lineage>
</organism>
<dbReference type="EC" id="2.7.2.3" evidence="3 10"/>
<evidence type="ECO:0000256" key="8">
    <source>
        <dbReference type="ARBA" id="ARBA00022840"/>
    </source>
</evidence>
<gene>
    <name evidence="11" type="primary">pgk</name>
    <name evidence="11" type="ORF">IAG44_40210</name>
</gene>
<dbReference type="PANTHER" id="PTHR11406:SF23">
    <property type="entry name" value="PHOSPHOGLYCERATE KINASE 1, CHLOROPLASTIC-RELATED"/>
    <property type="match status" value="1"/>
</dbReference>
<dbReference type="PRINTS" id="PR00477">
    <property type="entry name" value="PHGLYCKINASE"/>
</dbReference>
<dbReference type="KEGG" id="sroi:IAG44_40210"/>
<reference evidence="11 12" key="1">
    <citation type="submission" date="2020-08" db="EMBL/GenBank/DDBJ databases">
        <title>A novel species.</title>
        <authorList>
            <person name="Gao J."/>
        </authorList>
    </citation>
    <scope>NUCLEOTIDE SEQUENCE [LARGE SCALE GENOMIC DNA]</scope>
    <source>
        <strain evidence="11 12">CRXT-G-22</strain>
    </source>
</reference>
<keyword evidence="9" id="KW-0324">Glycolysis</keyword>
<evidence type="ECO:0000256" key="1">
    <source>
        <dbReference type="ARBA" id="ARBA00000642"/>
    </source>
</evidence>
<dbReference type="EMBL" id="CP060828">
    <property type="protein sequence ID" value="QNP75031.1"/>
    <property type="molecule type" value="Genomic_DNA"/>
</dbReference>
<comment type="pathway">
    <text evidence="2">Carbohydrate degradation; glycolysis; pyruvate from D-glyceraldehyde 3-phosphate: step 2/5.</text>
</comment>
<dbReference type="GO" id="GO:0006096">
    <property type="term" value="P:glycolytic process"/>
    <property type="evidence" value="ECO:0007669"/>
    <property type="project" value="UniProtKB-UniPathway"/>
</dbReference>
<dbReference type="GO" id="GO:0005524">
    <property type="term" value="F:ATP binding"/>
    <property type="evidence" value="ECO:0007669"/>
    <property type="project" value="UniProtKB-KW"/>
</dbReference>
<dbReference type="Proteomes" id="UP000516052">
    <property type="component" value="Chromosome"/>
</dbReference>
<dbReference type="Pfam" id="PF00162">
    <property type="entry name" value="PGK"/>
    <property type="match status" value="1"/>
</dbReference>
<name>A0A7H0IQG5_9ACTN</name>
<comment type="similarity">
    <text evidence="10">Belongs to the phosphoglycerate kinase family.</text>
</comment>
<evidence type="ECO:0000256" key="7">
    <source>
        <dbReference type="ARBA" id="ARBA00022777"/>
    </source>
</evidence>
<protein>
    <recommendedName>
        <fullName evidence="4 10">Phosphoglycerate kinase</fullName>
        <ecNumber evidence="3 10">2.7.2.3</ecNumber>
    </recommendedName>
</protein>
<dbReference type="PANTHER" id="PTHR11406">
    <property type="entry name" value="PHOSPHOGLYCERATE KINASE"/>
    <property type="match status" value="1"/>
</dbReference>
<keyword evidence="5 10" id="KW-0808">Transferase</keyword>
<dbReference type="RefSeq" id="WP_187751954.1">
    <property type="nucleotide sequence ID" value="NZ_CP060828.1"/>
</dbReference>
<keyword evidence="6" id="KW-0547">Nucleotide-binding</keyword>
<dbReference type="Gene3D" id="3.40.50.1260">
    <property type="entry name" value="Phosphoglycerate kinase, N-terminal domain"/>
    <property type="match status" value="2"/>
</dbReference>
<evidence type="ECO:0000256" key="5">
    <source>
        <dbReference type="ARBA" id="ARBA00022679"/>
    </source>
</evidence>
<dbReference type="SUPFAM" id="SSF53748">
    <property type="entry name" value="Phosphoglycerate kinase"/>
    <property type="match status" value="1"/>
</dbReference>
<keyword evidence="7 10" id="KW-0418">Kinase</keyword>
<evidence type="ECO:0000256" key="4">
    <source>
        <dbReference type="ARBA" id="ARBA00016471"/>
    </source>
</evidence>
<evidence type="ECO:0000256" key="10">
    <source>
        <dbReference type="RuleBase" id="RU000532"/>
    </source>
</evidence>
<evidence type="ECO:0000313" key="11">
    <source>
        <dbReference type="EMBL" id="QNP75031.1"/>
    </source>
</evidence>
<dbReference type="InterPro" id="IPR001576">
    <property type="entry name" value="Phosphoglycerate_kinase"/>
</dbReference>
<dbReference type="GO" id="GO:0004618">
    <property type="term" value="F:phosphoglycerate kinase activity"/>
    <property type="evidence" value="ECO:0007669"/>
    <property type="project" value="UniProtKB-EC"/>
</dbReference>
<evidence type="ECO:0000256" key="3">
    <source>
        <dbReference type="ARBA" id="ARBA00013061"/>
    </source>
</evidence>
<proteinExistence type="inferred from homology"/>